<gene>
    <name evidence="3" type="ORF">ACFP1Z_12215</name>
</gene>
<accession>A0ABW0YYS9</accession>
<protein>
    <submittedName>
        <fullName evidence="3">DUF6126 family protein</fullName>
    </submittedName>
</protein>
<dbReference type="Pfam" id="PF19621">
    <property type="entry name" value="DUF6126"/>
    <property type="match status" value="1"/>
</dbReference>
<reference evidence="4" key="1">
    <citation type="journal article" date="2019" name="Int. J. Syst. Evol. Microbiol.">
        <title>The Global Catalogue of Microorganisms (GCM) 10K type strain sequencing project: providing services to taxonomists for standard genome sequencing and annotation.</title>
        <authorList>
            <consortium name="The Broad Institute Genomics Platform"/>
            <consortium name="The Broad Institute Genome Sequencing Center for Infectious Disease"/>
            <person name="Wu L."/>
            <person name="Ma J."/>
        </authorList>
    </citation>
    <scope>NUCLEOTIDE SEQUENCE [LARGE SCALE GENOMIC DNA]</scope>
    <source>
        <strain evidence="4">CGMCC 4.7304</strain>
    </source>
</reference>
<keyword evidence="2" id="KW-0812">Transmembrane</keyword>
<dbReference type="InterPro" id="IPR046129">
    <property type="entry name" value="DUF6126"/>
</dbReference>
<keyword evidence="2" id="KW-0472">Membrane</keyword>
<organism evidence="3 4">
    <name type="scientific">Streptomyces gamaensis</name>
    <dbReference type="NCBI Taxonomy" id="1763542"/>
    <lineage>
        <taxon>Bacteria</taxon>
        <taxon>Bacillati</taxon>
        <taxon>Actinomycetota</taxon>
        <taxon>Actinomycetes</taxon>
        <taxon>Kitasatosporales</taxon>
        <taxon>Streptomycetaceae</taxon>
        <taxon>Streptomyces</taxon>
    </lineage>
</organism>
<feature type="transmembrane region" description="Helical" evidence="2">
    <location>
        <begin position="36"/>
        <end position="60"/>
    </location>
</feature>
<feature type="compositionally biased region" description="Basic and acidic residues" evidence="1">
    <location>
        <begin position="23"/>
        <end position="33"/>
    </location>
</feature>
<dbReference type="Proteomes" id="UP001596083">
    <property type="component" value="Unassembled WGS sequence"/>
</dbReference>
<evidence type="ECO:0000313" key="4">
    <source>
        <dbReference type="Proteomes" id="UP001596083"/>
    </source>
</evidence>
<evidence type="ECO:0000256" key="1">
    <source>
        <dbReference type="SAM" id="MobiDB-lite"/>
    </source>
</evidence>
<comment type="caution">
    <text evidence="3">The sequence shown here is derived from an EMBL/GenBank/DDBJ whole genome shotgun (WGS) entry which is preliminary data.</text>
</comment>
<proteinExistence type="predicted"/>
<feature type="region of interest" description="Disordered" evidence="1">
    <location>
        <begin position="1"/>
        <end position="34"/>
    </location>
</feature>
<dbReference type="EMBL" id="JBHSPB010000006">
    <property type="protein sequence ID" value="MFC5720932.1"/>
    <property type="molecule type" value="Genomic_DNA"/>
</dbReference>
<name>A0ABW0YYS9_9ACTN</name>
<evidence type="ECO:0000256" key="2">
    <source>
        <dbReference type="SAM" id="Phobius"/>
    </source>
</evidence>
<keyword evidence="4" id="KW-1185">Reference proteome</keyword>
<evidence type="ECO:0000313" key="3">
    <source>
        <dbReference type="EMBL" id="MFC5720932.1"/>
    </source>
</evidence>
<sequence>MSDGTPEGSAPAPAPAGPGSRSTKRDKSEKGAERQVALRVCVYVFVTHLIAGFIWLLFYLGGHADK</sequence>
<keyword evidence="2" id="KW-1133">Transmembrane helix</keyword>
<dbReference type="RefSeq" id="WP_390316128.1">
    <property type="nucleotide sequence ID" value="NZ_JBHSPB010000006.1"/>
</dbReference>